<feature type="transmembrane region" description="Helical" evidence="1">
    <location>
        <begin position="253"/>
        <end position="270"/>
    </location>
</feature>
<evidence type="ECO:0000313" key="3">
    <source>
        <dbReference type="Proteomes" id="UP000598633"/>
    </source>
</evidence>
<feature type="transmembrane region" description="Helical" evidence="1">
    <location>
        <begin position="159"/>
        <end position="184"/>
    </location>
</feature>
<evidence type="ECO:0000256" key="1">
    <source>
        <dbReference type="SAM" id="Phobius"/>
    </source>
</evidence>
<feature type="transmembrane region" description="Helical" evidence="1">
    <location>
        <begin position="711"/>
        <end position="742"/>
    </location>
</feature>
<feature type="transmembrane region" description="Helical" evidence="1">
    <location>
        <begin position="445"/>
        <end position="463"/>
    </location>
</feature>
<reference evidence="2 3" key="1">
    <citation type="submission" date="2020-08" db="EMBL/GenBank/DDBJ databases">
        <title>Acidobacteriota in marine sediments use diverse sulfur dissimilation pathways.</title>
        <authorList>
            <person name="Wasmund K."/>
        </authorList>
    </citation>
    <scope>NUCLEOTIDE SEQUENCE [LARGE SCALE GENOMIC DNA]</scope>
    <source>
        <strain evidence="2">MAG AM3-A</strain>
    </source>
</reference>
<name>A0A8J7CES9_9BACT</name>
<feature type="transmembrane region" description="Helical" evidence="1">
    <location>
        <begin position="806"/>
        <end position="823"/>
    </location>
</feature>
<keyword evidence="1" id="KW-1133">Transmembrane helix</keyword>
<feature type="transmembrane region" description="Helical" evidence="1">
    <location>
        <begin position="130"/>
        <end position="147"/>
    </location>
</feature>
<keyword evidence="1" id="KW-0812">Transmembrane</keyword>
<gene>
    <name evidence="2" type="ORF">IFJ97_05265</name>
</gene>
<feature type="transmembrane region" description="Helical" evidence="1">
    <location>
        <begin position="584"/>
        <end position="604"/>
    </location>
</feature>
<accession>A0A8J7CES9</accession>
<evidence type="ECO:0000313" key="2">
    <source>
        <dbReference type="EMBL" id="MBD3870752.1"/>
    </source>
</evidence>
<feature type="transmembrane region" description="Helical" evidence="1">
    <location>
        <begin position="562"/>
        <end position="578"/>
    </location>
</feature>
<feature type="transmembrane region" description="Helical" evidence="1">
    <location>
        <begin position="30"/>
        <end position="49"/>
    </location>
</feature>
<feature type="transmembrane region" description="Helical" evidence="1">
    <location>
        <begin position="636"/>
        <end position="665"/>
    </location>
</feature>
<dbReference type="Proteomes" id="UP000598633">
    <property type="component" value="Unassembled WGS sequence"/>
</dbReference>
<feature type="transmembrane region" description="Helical" evidence="1">
    <location>
        <begin position="56"/>
        <end position="74"/>
    </location>
</feature>
<feature type="transmembrane region" description="Helical" evidence="1">
    <location>
        <begin position="475"/>
        <end position="493"/>
    </location>
</feature>
<keyword evidence="1" id="KW-0472">Membrane</keyword>
<dbReference type="AlphaFoldDB" id="A0A8J7CES9"/>
<sequence>MRLTALFSPIAFAFLAVVLAGLAVIPWPEAILASMSVALAFVPSGWWAAHMARRRMAEAVLVPAAFAMTMVGGTTMRHMVVPPLLLLAIWAAAATAWDRVPERRLPAFAALLGLAARAAVGLGLSGFGSLSVVLSIAVAAILPWLAVRRWGRRAAELAVLLGAVLPWQSWPLAASVLVVASLALGVTGSFRDRNHLVLGWLPGLGAAALFAAALASWPGLGLSNIFPDHGWLARVIVVAALAVTPRLRPGVAGAVWLAATLFLVPVRAPAPEQRAFVLTPELGELTMSAGTGGEYVVDLDVENNEALAMDAPLAVLRFDGNDHVINTDSSVHKTVWRPHGLGAGTRWRGSMRSHFLVPEGERPTLFRHPELPAGVKVRVETIGAVRATPPRDWMLPRWLLVAAAAVAVIEIASGTWLSSVGILPWLLLVLGSLVARSSVEPLRLLGERLAVDLAMAALLAAWLPAARAWLVRRRVFVTAAALLVPLALATPHLTPPLYGDEPFHLVVMESLAGDRDLEIGDDLDLELHPQNQLYAPGRPLFHSPVLGMILLPGYVVAGRSGALVLLALMGAALAVFIARRSRDLGLNEASVGGLMLMLAMTYPVSTFSTQIWPELPGALAVAVLLVSAARSGGGRWLTLVVAVAAAAVKTRLALLALPIAATVWLRRRPLRGLLAMVLASGAVLAVGWLTMGHPFGPYRRLHHLIPTDPGLAARVVGGLVFDAAGGLAFTAPLLVAALAGMAMLWRRGGSGERAMLVGCGLTVAALLHSTEWYGGGAPPARYLVPMLPAFALAGGLVLARPSRWRRLLPLLLPPSIVAWWVLVTRPHLSINPGDGGFWLADAVSRQFAANGRCFFPSFLVIDTATLAVPVTILLLVLLAVWVAKRWARAGVLLARGWIAVWLVAAAALVLTLGLRPDLVVEAEAPQVRRSGGSPVPRAGTVARYSHRRGWRLDDGDRVTVPLNVRGGSEVMLEGWLLGTAQKAAMLELEWDGQEAFLVPWSGERATESLQMPPPPGEGRHRLSITLHSPPHGAVVLDRLVLEGGED</sequence>
<dbReference type="EMBL" id="JACXWA010000086">
    <property type="protein sequence ID" value="MBD3870752.1"/>
    <property type="molecule type" value="Genomic_DNA"/>
</dbReference>
<feature type="transmembrane region" description="Helical" evidence="1">
    <location>
        <begin position="854"/>
        <end position="880"/>
    </location>
</feature>
<protein>
    <submittedName>
        <fullName evidence="2">Uncharacterized protein</fullName>
    </submittedName>
</protein>
<feature type="transmembrane region" description="Helical" evidence="1">
    <location>
        <begin position="80"/>
        <end position="98"/>
    </location>
</feature>
<proteinExistence type="predicted"/>
<feature type="transmembrane region" description="Helical" evidence="1">
    <location>
        <begin position="672"/>
        <end position="691"/>
    </location>
</feature>
<feature type="transmembrane region" description="Helical" evidence="1">
    <location>
        <begin position="398"/>
        <end position="425"/>
    </location>
</feature>
<feature type="transmembrane region" description="Helical" evidence="1">
    <location>
        <begin position="892"/>
        <end position="914"/>
    </location>
</feature>
<feature type="transmembrane region" description="Helical" evidence="1">
    <location>
        <begin position="780"/>
        <end position="799"/>
    </location>
</feature>
<comment type="caution">
    <text evidence="2">The sequence shown here is derived from an EMBL/GenBank/DDBJ whole genome shotgun (WGS) entry which is preliminary data.</text>
</comment>
<feature type="transmembrane region" description="Helical" evidence="1">
    <location>
        <begin position="196"/>
        <end position="217"/>
    </location>
</feature>
<feature type="transmembrane region" description="Helical" evidence="1">
    <location>
        <begin position="754"/>
        <end position="774"/>
    </location>
</feature>
<organism evidence="2 3">
    <name type="scientific">Candidatus Sulfomarinibacter kjeldsenii</name>
    <dbReference type="NCBI Taxonomy" id="2885994"/>
    <lineage>
        <taxon>Bacteria</taxon>
        <taxon>Pseudomonadati</taxon>
        <taxon>Acidobacteriota</taxon>
        <taxon>Thermoanaerobaculia</taxon>
        <taxon>Thermoanaerobaculales</taxon>
        <taxon>Candidatus Sulfomarinibacteraceae</taxon>
        <taxon>Candidatus Sulfomarinibacter</taxon>
    </lineage>
</organism>